<dbReference type="Proteomes" id="UP000004621">
    <property type="component" value="Unassembled WGS sequence"/>
</dbReference>
<protein>
    <submittedName>
        <fullName evidence="1">Uncharacterized protein</fullName>
    </submittedName>
</protein>
<dbReference type="EMBL" id="ACEO02000034">
    <property type="protein sequence ID" value="EFC50911.1"/>
    <property type="molecule type" value="Genomic_DNA"/>
</dbReference>
<evidence type="ECO:0000313" key="2">
    <source>
        <dbReference type="Proteomes" id="UP000004621"/>
    </source>
</evidence>
<proteinExistence type="predicted"/>
<dbReference type="AlphaFoldDB" id="A0A9W5INT0"/>
<accession>A0A9W5INT0</accession>
<name>A0A9W5INT0_NEISU</name>
<reference evidence="1 2" key="1">
    <citation type="submission" date="2010-01" db="EMBL/GenBank/DDBJ databases">
        <authorList>
            <person name="Weinstock G."/>
            <person name="Sodergren E."/>
            <person name="Clifton S."/>
            <person name="Fulton L."/>
            <person name="Fulton B."/>
            <person name="Courtney L."/>
            <person name="Fronick C."/>
            <person name="Harrison M."/>
            <person name="Strong C."/>
            <person name="Farmer C."/>
            <person name="Delahaunty K."/>
            <person name="Markovic C."/>
            <person name="Hall O."/>
            <person name="Minx P."/>
            <person name="Tomlinson C."/>
            <person name="Mitreva M."/>
            <person name="Nelson J."/>
            <person name="Hou S."/>
            <person name="Wollam A."/>
            <person name="Pepin K.H."/>
            <person name="Johnson M."/>
            <person name="Bhonagiri V."/>
            <person name="Nash W.E."/>
            <person name="Warren W."/>
            <person name="Chinwalla A."/>
            <person name="Mardis E.R."/>
            <person name="Wilson R.K."/>
        </authorList>
    </citation>
    <scope>NUCLEOTIDE SEQUENCE [LARGE SCALE GENOMIC DNA]</scope>
    <source>
        <strain evidence="1 2">NJ9703</strain>
    </source>
</reference>
<gene>
    <name evidence="1" type="ORF">NEISUBOT_05667</name>
</gene>
<evidence type="ECO:0000313" key="1">
    <source>
        <dbReference type="EMBL" id="EFC50911.1"/>
    </source>
</evidence>
<organism evidence="1 2">
    <name type="scientific">Neisseria subflava NJ9703</name>
    <dbReference type="NCBI Taxonomy" id="546268"/>
    <lineage>
        <taxon>Bacteria</taxon>
        <taxon>Pseudomonadati</taxon>
        <taxon>Pseudomonadota</taxon>
        <taxon>Betaproteobacteria</taxon>
        <taxon>Neisseriales</taxon>
        <taxon>Neisseriaceae</taxon>
        <taxon>Neisseria</taxon>
    </lineage>
</organism>
<comment type="caution">
    <text evidence="1">The sequence shown here is derived from an EMBL/GenBank/DDBJ whole genome shotgun (WGS) entry which is preliminary data.</text>
</comment>
<sequence>MEEIYAQYLETKILNYEGEQEGKVVTVTGLASLQAPEVRNLGIKVRVLELKNMKFFI</sequence>